<dbReference type="EMBL" id="CM016552">
    <property type="protein sequence ID" value="TKW40737.1"/>
    <property type="molecule type" value="Genomic_DNA"/>
</dbReference>
<evidence type="ECO:0000256" key="1">
    <source>
        <dbReference type="SAM" id="MobiDB-lite"/>
    </source>
</evidence>
<protein>
    <submittedName>
        <fullName evidence="2">Uncharacterized protein</fullName>
    </submittedName>
</protein>
<keyword evidence="3" id="KW-1185">Reference proteome</keyword>
<gene>
    <name evidence="2" type="ORF">SEVIR_1G265500v2</name>
</gene>
<feature type="compositionally biased region" description="Basic and acidic residues" evidence="1">
    <location>
        <begin position="39"/>
        <end position="54"/>
    </location>
</feature>
<evidence type="ECO:0000313" key="3">
    <source>
        <dbReference type="Proteomes" id="UP000298652"/>
    </source>
</evidence>
<dbReference type="Gramene" id="TKW40737">
    <property type="protein sequence ID" value="TKW40737"/>
    <property type="gene ID" value="SEVIR_1G265500v2"/>
</dbReference>
<accession>A0A4U6WPP4</accession>
<organism evidence="2 3">
    <name type="scientific">Setaria viridis</name>
    <name type="common">Green bristlegrass</name>
    <name type="synonym">Setaria italica subsp. viridis</name>
    <dbReference type="NCBI Taxonomy" id="4556"/>
    <lineage>
        <taxon>Eukaryota</taxon>
        <taxon>Viridiplantae</taxon>
        <taxon>Streptophyta</taxon>
        <taxon>Embryophyta</taxon>
        <taxon>Tracheophyta</taxon>
        <taxon>Spermatophyta</taxon>
        <taxon>Magnoliopsida</taxon>
        <taxon>Liliopsida</taxon>
        <taxon>Poales</taxon>
        <taxon>Poaceae</taxon>
        <taxon>PACMAD clade</taxon>
        <taxon>Panicoideae</taxon>
        <taxon>Panicodae</taxon>
        <taxon>Paniceae</taxon>
        <taxon>Cenchrinae</taxon>
        <taxon>Setaria</taxon>
    </lineage>
</organism>
<proteinExistence type="predicted"/>
<feature type="region of interest" description="Disordered" evidence="1">
    <location>
        <begin position="24"/>
        <end position="57"/>
    </location>
</feature>
<reference evidence="2" key="1">
    <citation type="submission" date="2019-03" db="EMBL/GenBank/DDBJ databases">
        <title>WGS assembly of Setaria viridis.</title>
        <authorList>
            <person name="Huang P."/>
            <person name="Jenkins J."/>
            <person name="Grimwood J."/>
            <person name="Barry K."/>
            <person name="Healey A."/>
            <person name="Mamidi S."/>
            <person name="Sreedasyam A."/>
            <person name="Shu S."/>
            <person name="Feldman M."/>
            <person name="Wu J."/>
            <person name="Yu Y."/>
            <person name="Chen C."/>
            <person name="Johnson J."/>
            <person name="Rokhsar D."/>
            <person name="Baxter I."/>
            <person name="Schmutz J."/>
            <person name="Brutnell T."/>
            <person name="Kellogg E."/>
        </authorList>
    </citation>
    <scope>NUCLEOTIDE SEQUENCE [LARGE SCALE GENOMIC DNA]</scope>
</reference>
<dbReference type="Proteomes" id="UP000298652">
    <property type="component" value="Chromosome 1"/>
</dbReference>
<name>A0A4U6WPP4_SETVI</name>
<sequence length="103" mass="11619">MQKRNHHKKVGSSKFYFPCCLHSPQIHKSNHPSSSSCDAKNKEKERRTKKEKAGSARQAGLGSIWVGLFRQDRQFVIKPCFSGRVLPSCIPRMICPPERPGGV</sequence>
<dbReference type="AlphaFoldDB" id="A0A4U6WPP4"/>
<evidence type="ECO:0000313" key="2">
    <source>
        <dbReference type="EMBL" id="TKW40737.1"/>
    </source>
</evidence>